<dbReference type="EMBL" id="CM008049">
    <property type="protein sequence ID" value="PVH48075.1"/>
    <property type="molecule type" value="Genomic_DNA"/>
</dbReference>
<name>A0A2T8JDV0_9POAL</name>
<dbReference type="Proteomes" id="UP000243499">
    <property type="component" value="Chromosome 4"/>
</dbReference>
<reference evidence="2" key="1">
    <citation type="submission" date="2018-04" db="EMBL/GenBank/DDBJ databases">
        <title>WGS assembly of Panicum hallii.</title>
        <authorList>
            <person name="Lovell J."/>
            <person name="Jenkins J."/>
            <person name="Lowry D."/>
            <person name="Mamidi S."/>
            <person name="Sreedasyam A."/>
            <person name="Weng X."/>
            <person name="Barry K."/>
            <person name="Bonette J."/>
            <person name="Campitelli B."/>
            <person name="Daum C."/>
            <person name="Gordon S."/>
            <person name="Gould B."/>
            <person name="Lipzen A."/>
            <person name="Macqueen A."/>
            <person name="Palacio-Mejia J."/>
            <person name="Plott C."/>
            <person name="Shakirov E."/>
            <person name="Shu S."/>
            <person name="Yoshinaga Y."/>
            <person name="Zane M."/>
            <person name="Rokhsar D."/>
            <person name="Grimwood J."/>
            <person name="Schmutz J."/>
            <person name="Juenger T."/>
        </authorList>
    </citation>
    <scope>NUCLEOTIDE SEQUENCE [LARGE SCALE GENOMIC DNA]</scope>
    <source>
        <strain evidence="2">FIL2</strain>
    </source>
</reference>
<feature type="compositionally biased region" description="Acidic residues" evidence="1">
    <location>
        <begin position="51"/>
        <end position="61"/>
    </location>
</feature>
<feature type="compositionally biased region" description="Low complexity" evidence="1">
    <location>
        <begin position="1"/>
        <end position="15"/>
    </location>
</feature>
<evidence type="ECO:0000313" key="2">
    <source>
        <dbReference type="EMBL" id="PVH48075.1"/>
    </source>
</evidence>
<feature type="region of interest" description="Disordered" evidence="1">
    <location>
        <begin position="1"/>
        <end position="28"/>
    </location>
</feature>
<feature type="compositionally biased region" description="Acidic residues" evidence="1">
    <location>
        <begin position="112"/>
        <end position="138"/>
    </location>
</feature>
<organism evidence="2">
    <name type="scientific">Panicum hallii</name>
    <dbReference type="NCBI Taxonomy" id="206008"/>
    <lineage>
        <taxon>Eukaryota</taxon>
        <taxon>Viridiplantae</taxon>
        <taxon>Streptophyta</taxon>
        <taxon>Embryophyta</taxon>
        <taxon>Tracheophyta</taxon>
        <taxon>Spermatophyta</taxon>
        <taxon>Magnoliopsida</taxon>
        <taxon>Liliopsida</taxon>
        <taxon>Poales</taxon>
        <taxon>Poaceae</taxon>
        <taxon>PACMAD clade</taxon>
        <taxon>Panicoideae</taxon>
        <taxon>Panicodae</taxon>
        <taxon>Paniceae</taxon>
        <taxon>Panicinae</taxon>
        <taxon>Panicum</taxon>
        <taxon>Panicum sect. Panicum</taxon>
    </lineage>
</organism>
<dbReference type="AlphaFoldDB" id="A0A2T8JDV0"/>
<dbReference type="Gramene" id="PVH48075">
    <property type="protein sequence ID" value="PVH48075"/>
    <property type="gene ID" value="PAHAL_4G236700"/>
</dbReference>
<feature type="region of interest" description="Disordered" evidence="1">
    <location>
        <begin position="44"/>
        <end position="162"/>
    </location>
</feature>
<accession>A0A2T8JDV0</accession>
<protein>
    <submittedName>
        <fullName evidence="2">Uncharacterized protein</fullName>
    </submittedName>
</protein>
<proteinExistence type="predicted"/>
<gene>
    <name evidence="2" type="ORF">PAHAL_4G236700</name>
</gene>
<evidence type="ECO:0000256" key="1">
    <source>
        <dbReference type="SAM" id="MobiDB-lite"/>
    </source>
</evidence>
<sequence>MASSSSASSVISYESESSREPTPEYDPIAAYEVRAPLHWDAEEWDFRSQSEDDESLTDGEDLALLLGAELEEDENDASWGEDLSSSKERDDSYSSEEDPMAGTFLLGRSSDETLDDTEEAEDDDDFASDSGDDDDDSNNGDSSDASVAPPAKRRKTASVYWW</sequence>